<sequence>MRLIKRRSSTSLSQQGSSTSFATSPIDTLTPTPVAVPPLPSPFTSDDGPSSSPTKSGSLRGRKKRDSQEMKYPPTSFGQGGTGWSFGRMRSFKGKSRASQDGTVSGSEDEGNVEGKGKGKKPLLDTLNVNSLPIPTPVFSSSPVNYSIPLHAKAPVTPIPPPTPPYLLDNVATPDFTESPSLGSSLCSQYPYPQPNQPLIAFTPSASNPAPVAALATAQTESIFPPSGSRPPLTTSASTNSSAPSFESGESSYPLIPRGDDNQPHKRVTTSPTSPRKLTKRRPVSVVYDQVELMERPSTSPDQGSYDPRPFHNYNSSPNIYTVLSAPLQPSSNLPLPEGAAPPHHLNWPLNRNPSCSTNASSGLTPSTDESGTLETPNNAVIIPGQGEGNLWERIGEPRPPLSRASTFSSKEGDDGTIHMFKREGYFQQTNRRDISSSSGGTQTENGKFQSTASTDSSPTFHRTASGAKYTPTVSSGSDVTARQPRSIRVSTSNLELKTNKSETLISPTSSLQRRSVAFEVQPIAPEDTNRHNQDGNSRPVRPPLTRLRSSSLGAISIQTNSVYSVGEVTEATIAVVSPARPLEITGITSEPATIRGGIAGMLADFENSSEAVRRAFENERQRGDWPLSFPEEDPVPRIPVRRIHTARPAPPPPRLASPLKKNARPPLSPILRSSISSNSPKKLVSFNANTNTTGDEEVAQSSPKRPSMPSRSSTLSRLWRRLSTGGSGVKMKKSKSSMENLKEGIPPVPQVKKNEWYGSLSDSPTKMASNSLEKVMSTRMRRSKGSLDLTSIEKENPDFLSSLRPLISTEPERPTTPSSTNSKRSKGKKRMSSIPPPRAQSVPLPIRSDTPPVIPPLSPAPPLRNRLPSPGLAPVLSDHLPPVSDNLNAAEAGSSTSTPARSFRKLSAPPSSGSAWKTPLGPYTPPLSAIVNDYFRDLKTSTLLESSESIFNREVTLHRTSLHEDKEYQSYDAKRRYRQSLVEIKDDQAFQATVEELVKLESDGRVRMTRAGGAALRNDQIPPMYRTPSKDLLEKQARQENIRAWFVTRELVQGERRHGRLLAKGVAAVRLAAQGHKDLPPVPPLPTDEHAVIPRPIQSLGHARSGSGNIKTPSRLRRSRTSNPSSSTNTPAPSRPTSVTSSPTSTSVPLPPLPTAYSYTPIEILLIQLPKLYSLSLKLSERFEHDPSPYGVADAFVSMEEYITKEVSEWAKRIGEVVYSGIGDELNKVLENQKLSLSTSKRGRRRISEGGTGNDGLNTEGEEEEEDRFKFADIIIVPIQRASRYKLLFQELSTKLTPTSHTSLKIQRALEASIRLASECDRCQSFDLNALRRQGKKGKRVRPVSVGPGVGVW</sequence>
<dbReference type="Pfam" id="PF00621">
    <property type="entry name" value="RhoGEF"/>
    <property type="match status" value="1"/>
</dbReference>
<gene>
    <name evidence="3" type="ORF">L486_01609</name>
</gene>
<reference evidence="3 4" key="1">
    <citation type="submission" date="2013-07" db="EMBL/GenBank/DDBJ databases">
        <title>The Genome Sequence of Kwoniella mangroviensis CBS10435.</title>
        <authorList>
            <consortium name="The Broad Institute Genome Sequencing Platform"/>
            <person name="Cuomo C."/>
            <person name="Litvintseva A."/>
            <person name="Chen Y."/>
            <person name="Heitman J."/>
            <person name="Sun S."/>
            <person name="Springer D."/>
            <person name="Dromer F."/>
            <person name="Young S.K."/>
            <person name="Zeng Q."/>
            <person name="Gargeya S."/>
            <person name="Fitzgerald M."/>
            <person name="Abouelleil A."/>
            <person name="Alvarado L."/>
            <person name="Berlin A.M."/>
            <person name="Chapman S.B."/>
            <person name="Dewar J."/>
            <person name="Goldberg J."/>
            <person name="Griggs A."/>
            <person name="Gujja S."/>
            <person name="Hansen M."/>
            <person name="Howarth C."/>
            <person name="Imamovic A."/>
            <person name="Larimer J."/>
            <person name="McCowan C."/>
            <person name="Murphy C."/>
            <person name="Pearson M."/>
            <person name="Priest M."/>
            <person name="Roberts A."/>
            <person name="Saif S."/>
            <person name="Shea T."/>
            <person name="Sykes S."/>
            <person name="Wortman J."/>
            <person name="Nusbaum C."/>
            <person name="Birren B."/>
        </authorList>
    </citation>
    <scope>NUCLEOTIDE SEQUENCE [LARGE SCALE GENOMIC DNA]</scope>
    <source>
        <strain evidence="3 4">CBS 10435</strain>
    </source>
</reference>
<feature type="compositionally biased region" description="Polar residues" evidence="1">
    <location>
        <begin position="350"/>
        <end position="379"/>
    </location>
</feature>
<dbReference type="InterPro" id="IPR035899">
    <property type="entry name" value="DBL_dom_sf"/>
</dbReference>
<evidence type="ECO:0000259" key="2">
    <source>
        <dbReference type="PROSITE" id="PS50010"/>
    </source>
</evidence>
<dbReference type="GO" id="GO:0005085">
    <property type="term" value="F:guanyl-nucleotide exchange factor activity"/>
    <property type="evidence" value="ECO:0007669"/>
    <property type="project" value="InterPro"/>
</dbReference>
<feature type="compositionally biased region" description="Polar residues" evidence="1">
    <location>
        <begin position="472"/>
        <end position="481"/>
    </location>
</feature>
<keyword evidence="4" id="KW-1185">Reference proteome</keyword>
<feature type="region of interest" description="Disordered" evidence="1">
    <location>
        <begin position="1241"/>
        <end position="1265"/>
    </location>
</feature>
<feature type="compositionally biased region" description="Pro residues" evidence="1">
    <location>
        <begin position="853"/>
        <end position="863"/>
    </location>
</feature>
<feature type="region of interest" description="Disordered" evidence="1">
    <location>
        <begin position="1"/>
        <end position="125"/>
    </location>
</feature>
<organism evidence="3 4">
    <name type="scientific">Kwoniella mangroviensis CBS 10435</name>
    <dbReference type="NCBI Taxonomy" id="1331196"/>
    <lineage>
        <taxon>Eukaryota</taxon>
        <taxon>Fungi</taxon>
        <taxon>Dikarya</taxon>
        <taxon>Basidiomycota</taxon>
        <taxon>Agaricomycotina</taxon>
        <taxon>Tremellomycetes</taxon>
        <taxon>Tremellales</taxon>
        <taxon>Cryptococcaceae</taxon>
        <taxon>Kwoniella</taxon>
    </lineage>
</organism>
<feature type="compositionally biased region" description="Low complexity" evidence="1">
    <location>
        <begin position="670"/>
        <end position="681"/>
    </location>
</feature>
<dbReference type="InterPro" id="IPR000219">
    <property type="entry name" value="DH_dom"/>
</dbReference>
<feature type="region of interest" description="Disordered" evidence="1">
    <location>
        <begin position="524"/>
        <end position="546"/>
    </location>
</feature>
<evidence type="ECO:0000313" key="3">
    <source>
        <dbReference type="EMBL" id="OCF61944.1"/>
    </source>
</evidence>
<evidence type="ECO:0000313" key="4">
    <source>
        <dbReference type="Proteomes" id="UP000092583"/>
    </source>
</evidence>
<feature type="region of interest" description="Disordered" evidence="1">
    <location>
        <begin position="619"/>
        <end position="638"/>
    </location>
</feature>
<feature type="region of interest" description="Disordered" evidence="1">
    <location>
        <begin position="222"/>
        <end position="313"/>
    </location>
</feature>
<dbReference type="Gene3D" id="1.20.900.10">
    <property type="entry name" value="Dbl homology (DH) domain"/>
    <property type="match status" value="1"/>
</dbReference>
<dbReference type="EMBL" id="KI669459">
    <property type="protein sequence ID" value="OCF61944.1"/>
    <property type="molecule type" value="Genomic_DNA"/>
</dbReference>
<feature type="region of interest" description="Disordered" evidence="1">
    <location>
        <begin position="1098"/>
        <end position="1152"/>
    </location>
</feature>
<feature type="compositionally biased region" description="Low complexity" evidence="1">
    <location>
        <begin position="702"/>
        <end position="725"/>
    </location>
</feature>
<feature type="compositionally biased region" description="Low complexity" evidence="1">
    <location>
        <begin position="9"/>
        <end position="20"/>
    </location>
</feature>
<feature type="domain" description="DH" evidence="2">
    <location>
        <begin position="1263"/>
        <end position="1324"/>
    </location>
</feature>
<feature type="compositionally biased region" description="Polar residues" evidence="1">
    <location>
        <begin position="436"/>
        <end position="463"/>
    </location>
</feature>
<feature type="compositionally biased region" description="Polar residues" evidence="1">
    <location>
        <begin position="97"/>
        <end position="106"/>
    </location>
</feature>
<feature type="compositionally biased region" description="Polar residues" evidence="1">
    <location>
        <begin position="47"/>
        <end position="57"/>
    </location>
</feature>
<dbReference type="OrthoDB" id="660555at2759"/>
<reference evidence="4" key="2">
    <citation type="submission" date="2013-12" db="EMBL/GenBank/DDBJ databases">
        <title>Evolution of pathogenesis and genome organization in the Tremellales.</title>
        <authorList>
            <person name="Cuomo C."/>
            <person name="Litvintseva A."/>
            <person name="Heitman J."/>
            <person name="Chen Y."/>
            <person name="Sun S."/>
            <person name="Springer D."/>
            <person name="Dromer F."/>
            <person name="Young S."/>
            <person name="Zeng Q."/>
            <person name="Chapman S."/>
            <person name="Gujja S."/>
            <person name="Saif S."/>
            <person name="Birren B."/>
        </authorList>
    </citation>
    <scope>NUCLEOTIDE SEQUENCE [LARGE SCALE GENOMIC DNA]</scope>
    <source>
        <strain evidence="4">CBS 10435</strain>
    </source>
</reference>
<feature type="compositionally biased region" description="Low complexity" evidence="1">
    <location>
        <begin position="1122"/>
        <end position="1149"/>
    </location>
</feature>
<feature type="compositionally biased region" description="Polar residues" evidence="1">
    <location>
        <begin position="761"/>
        <end position="773"/>
    </location>
</feature>
<evidence type="ECO:0000256" key="1">
    <source>
        <dbReference type="SAM" id="MobiDB-lite"/>
    </source>
</evidence>
<feature type="compositionally biased region" description="Low complexity" evidence="1">
    <location>
        <begin position="231"/>
        <end position="252"/>
    </location>
</feature>
<feature type="region of interest" description="Disordered" evidence="1">
    <location>
        <begin position="643"/>
        <end position="920"/>
    </location>
</feature>
<feature type="compositionally biased region" description="Basic and acidic residues" evidence="1">
    <location>
        <begin position="411"/>
        <end position="435"/>
    </location>
</feature>
<accession>A0A1B9J2Q8</accession>
<dbReference type="STRING" id="1331196.A0A1B9J2Q8"/>
<dbReference type="PROSITE" id="PS50010">
    <property type="entry name" value="DH_2"/>
    <property type="match status" value="1"/>
</dbReference>
<dbReference type="SUPFAM" id="SSF48065">
    <property type="entry name" value="DBL homology domain (DH-domain)"/>
    <property type="match status" value="1"/>
</dbReference>
<feature type="region of interest" description="Disordered" evidence="1">
    <location>
        <begin position="345"/>
        <end position="493"/>
    </location>
</feature>
<name>A0A1B9J2Q8_9TREE</name>
<protein>
    <recommendedName>
        <fullName evidence="2">DH domain-containing protein</fullName>
    </recommendedName>
</protein>
<proteinExistence type="predicted"/>
<dbReference type="Proteomes" id="UP000092583">
    <property type="component" value="Unassembled WGS sequence"/>
</dbReference>